<organism evidence="1 2">
    <name type="scientific">Deinococcus aerius</name>
    <dbReference type="NCBI Taxonomy" id="200253"/>
    <lineage>
        <taxon>Bacteria</taxon>
        <taxon>Thermotogati</taxon>
        <taxon>Deinococcota</taxon>
        <taxon>Deinococci</taxon>
        <taxon>Deinococcales</taxon>
        <taxon>Deinococcaceae</taxon>
        <taxon>Deinococcus</taxon>
    </lineage>
</organism>
<proteinExistence type="predicted"/>
<reference evidence="2" key="1">
    <citation type="submission" date="2018-01" db="EMBL/GenBank/DDBJ databases">
        <title>Draft Genome Sequence of the Radioresistant Bacterium Deinococcus aerius TR0125, Isolated from the Higher Atmosphere above Japan.</title>
        <authorList>
            <person name="Satoh K."/>
            <person name="Arai H."/>
            <person name="Sanzen T."/>
            <person name="Kawaguchi Y."/>
            <person name="Hayashi H."/>
            <person name="Yokobori S."/>
            <person name="Yamagishi A."/>
            <person name="Oono Y."/>
            <person name="Narumi I."/>
        </authorList>
    </citation>
    <scope>NUCLEOTIDE SEQUENCE [LARGE SCALE GENOMIC DNA]</scope>
    <source>
        <strain evidence="2">TR0125</strain>
    </source>
</reference>
<dbReference type="EMBL" id="BFAG01000016">
    <property type="protein sequence ID" value="GBF07682.1"/>
    <property type="molecule type" value="Genomic_DNA"/>
</dbReference>
<keyword evidence="2" id="KW-1185">Reference proteome</keyword>
<dbReference type="AlphaFoldDB" id="A0A2I9CZL5"/>
<comment type="caution">
    <text evidence="1">The sequence shown here is derived from an EMBL/GenBank/DDBJ whole genome shotgun (WGS) entry which is preliminary data.</text>
</comment>
<dbReference type="Proteomes" id="UP000236569">
    <property type="component" value="Unassembled WGS sequence"/>
</dbReference>
<sequence>MPSKRGEEPMPLTDAEAKVLRGMREGAELALHLRQTGRGPYYTLGGRRLSVVTFKALEGRKLIARESGGQTKAVYTLTRAGEEALADWEATRAPNRLLLP</sequence>
<protein>
    <recommendedName>
        <fullName evidence="3">Transcription regulator PadR N-terminal domain-containing protein</fullName>
    </recommendedName>
</protein>
<evidence type="ECO:0000313" key="2">
    <source>
        <dbReference type="Proteomes" id="UP000236569"/>
    </source>
</evidence>
<accession>A0A2I9CZL5</accession>
<evidence type="ECO:0000313" key="1">
    <source>
        <dbReference type="EMBL" id="GBF07682.1"/>
    </source>
</evidence>
<evidence type="ECO:0008006" key="3">
    <source>
        <dbReference type="Google" id="ProtNLM"/>
    </source>
</evidence>
<gene>
    <name evidence="1" type="ORF">DAERI_160060</name>
</gene>
<name>A0A2I9CZL5_9DEIO</name>